<dbReference type="InterPro" id="IPR013149">
    <property type="entry name" value="ADH-like_C"/>
</dbReference>
<evidence type="ECO:0000259" key="6">
    <source>
        <dbReference type="SMART" id="SM00829"/>
    </source>
</evidence>
<dbReference type="EMBL" id="NAJM01000038">
    <property type="protein sequence ID" value="RVX68354.1"/>
    <property type="molecule type" value="Genomic_DNA"/>
</dbReference>
<organism evidence="7 8">
    <name type="scientific">Exophiala mesophila</name>
    <name type="common">Black yeast-like fungus</name>
    <dbReference type="NCBI Taxonomy" id="212818"/>
    <lineage>
        <taxon>Eukaryota</taxon>
        <taxon>Fungi</taxon>
        <taxon>Dikarya</taxon>
        <taxon>Ascomycota</taxon>
        <taxon>Pezizomycotina</taxon>
        <taxon>Eurotiomycetes</taxon>
        <taxon>Chaetothyriomycetidae</taxon>
        <taxon>Chaetothyriales</taxon>
        <taxon>Herpotrichiellaceae</taxon>
        <taxon>Exophiala</taxon>
    </lineage>
</organism>
<evidence type="ECO:0000256" key="4">
    <source>
        <dbReference type="ARBA" id="ARBA00022833"/>
    </source>
</evidence>
<reference evidence="7 8" key="1">
    <citation type="submission" date="2017-03" db="EMBL/GenBank/DDBJ databases">
        <title>Genomes of endolithic fungi from Antarctica.</title>
        <authorList>
            <person name="Coleine C."/>
            <person name="Masonjones S."/>
            <person name="Stajich J.E."/>
        </authorList>
    </citation>
    <scope>NUCLEOTIDE SEQUENCE [LARGE SCALE GENOMIC DNA]</scope>
    <source>
        <strain evidence="7 8">CCFEE 6314</strain>
    </source>
</reference>
<evidence type="ECO:0000313" key="8">
    <source>
        <dbReference type="Proteomes" id="UP000288859"/>
    </source>
</evidence>
<dbReference type="Pfam" id="PF00107">
    <property type="entry name" value="ADH_zinc_N"/>
    <property type="match status" value="1"/>
</dbReference>
<dbReference type="Proteomes" id="UP000288859">
    <property type="component" value="Unassembled WGS sequence"/>
</dbReference>
<dbReference type="GO" id="GO:0046872">
    <property type="term" value="F:metal ion binding"/>
    <property type="evidence" value="ECO:0007669"/>
    <property type="project" value="UniProtKB-KW"/>
</dbReference>
<dbReference type="InterPro" id="IPR011032">
    <property type="entry name" value="GroES-like_sf"/>
</dbReference>
<dbReference type="SMART" id="SM00829">
    <property type="entry name" value="PKS_ER"/>
    <property type="match status" value="1"/>
</dbReference>
<keyword evidence="3" id="KW-0479">Metal-binding</keyword>
<proteinExistence type="inferred from homology"/>
<evidence type="ECO:0000256" key="1">
    <source>
        <dbReference type="ARBA" id="ARBA00001947"/>
    </source>
</evidence>
<dbReference type="VEuPathDB" id="FungiDB:PV10_06717"/>
<dbReference type="InterPro" id="IPR036291">
    <property type="entry name" value="NAD(P)-bd_dom_sf"/>
</dbReference>
<evidence type="ECO:0000256" key="5">
    <source>
        <dbReference type="ARBA" id="ARBA00023002"/>
    </source>
</evidence>
<comment type="cofactor">
    <cofactor evidence="1">
        <name>Zn(2+)</name>
        <dbReference type="ChEBI" id="CHEBI:29105"/>
    </cofactor>
</comment>
<dbReference type="Gene3D" id="3.40.50.720">
    <property type="entry name" value="NAD(P)-binding Rossmann-like Domain"/>
    <property type="match status" value="1"/>
</dbReference>
<gene>
    <name evidence="7" type="ORF">B0A52_07354</name>
</gene>
<protein>
    <recommendedName>
        <fullName evidence="6">Enoyl reductase (ER) domain-containing protein</fullName>
    </recommendedName>
</protein>
<dbReference type="OrthoDB" id="1560166at2759"/>
<evidence type="ECO:0000313" key="7">
    <source>
        <dbReference type="EMBL" id="RVX68354.1"/>
    </source>
</evidence>
<feature type="domain" description="Enoyl reductase (ER)" evidence="6">
    <location>
        <begin position="10"/>
        <end position="377"/>
    </location>
</feature>
<accession>A0A438MX76</accession>
<dbReference type="SUPFAM" id="SSF50129">
    <property type="entry name" value="GroES-like"/>
    <property type="match status" value="1"/>
</dbReference>
<dbReference type="InterPro" id="IPR020843">
    <property type="entry name" value="ER"/>
</dbReference>
<comment type="similarity">
    <text evidence="2">Belongs to the zinc-containing alcohol dehydrogenase family.</text>
</comment>
<dbReference type="AlphaFoldDB" id="A0A438MX76"/>
<dbReference type="Gene3D" id="3.90.180.10">
    <property type="entry name" value="Medium-chain alcohol dehydrogenases, catalytic domain"/>
    <property type="match status" value="1"/>
</dbReference>
<name>A0A438MX76_EXOME</name>
<sequence length="379" mass="40592">MSDFTIPCKGIVSYSQHEWKMEDLWTREPREDEILVEMIATGICHTDVLGYGGIYPRVLGHEGGGRIVKLGSEKQRSQFKEGDFVILSAASCQNCLYCDTKHPAYCTKHAALTSGANEANFVLASDTSKVIGGGFFGQSSFASLTPVKVSCASNVSDQVKDAEELKRLAPLGCGMMTGAGAITHVGQCEPDDVIAVVGLGGVGLAAICAAKRRGVKTIIAVDVLESKIEIAKTMGATEGLHSHPKILEDKKQDFPTALTEVTPHQLGCTHILDTSPSVAVLSGCLEALRSNGMVLLVGAKPPRAKLELDILTHMMHGRRLVGVIEGDRDPAEALPELVQWALDGSLPVDRMLTRFPATQFEAAVKGMEQGEVIKSVLIW</sequence>
<dbReference type="InterPro" id="IPR013154">
    <property type="entry name" value="ADH-like_N"/>
</dbReference>
<evidence type="ECO:0000256" key="2">
    <source>
        <dbReference type="ARBA" id="ARBA00008072"/>
    </source>
</evidence>
<keyword evidence="5" id="KW-0560">Oxidoreductase</keyword>
<dbReference type="PANTHER" id="PTHR43350">
    <property type="entry name" value="NAD-DEPENDENT ALCOHOL DEHYDROGENASE"/>
    <property type="match status" value="1"/>
</dbReference>
<dbReference type="GO" id="GO:0016491">
    <property type="term" value="F:oxidoreductase activity"/>
    <property type="evidence" value="ECO:0007669"/>
    <property type="project" value="UniProtKB-KW"/>
</dbReference>
<evidence type="ECO:0000256" key="3">
    <source>
        <dbReference type="ARBA" id="ARBA00022723"/>
    </source>
</evidence>
<keyword evidence="4" id="KW-0862">Zinc</keyword>
<dbReference type="Pfam" id="PF08240">
    <property type="entry name" value="ADH_N"/>
    <property type="match status" value="1"/>
</dbReference>
<comment type="caution">
    <text evidence="7">The sequence shown here is derived from an EMBL/GenBank/DDBJ whole genome shotgun (WGS) entry which is preliminary data.</text>
</comment>
<dbReference type="SUPFAM" id="SSF51735">
    <property type="entry name" value="NAD(P)-binding Rossmann-fold domains"/>
    <property type="match status" value="1"/>
</dbReference>
<dbReference type="PANTHER" id="PTHR43350:SF18">
    <property type="entry name" value="ENOYL REDUCTASE (ER) DOMAIN-CONTAINING PROTEIN"/>
    <property type="match status" value="1"/>
</dbReference>